<keyword evidence="3" id="KW-1185">Reference proteome</keyword>
<dbReference type="RefSeq" id="WP_144352112.1">
    <property type="nucleotide sequence ID" value="NZ_CP036259.1"/>
</dbReference>
<dbReference type="PROSITE" id="PS51482">
    <property type="entry name" value="DEGV"/>
    <property type="match status" value="1"/>
</dbReference>
<evidence type="ECO:0000256" key="1">
    <source>
        <dbReference type="ARBA" id="ARBA00023121"/>
    </source>
</evidence>
<reference evidence="2 3" key="1">
    <citation type="submission" date="2019-02" db="EMBL/GenBank/DDBJ databases">
        <title>Closed genome of Sporomusa termitida DSM 4440.</title>
        <authorList>
            <person name="Poehlein A."/>
            <person name="Daniel R."/>
        </authorList>
    </citation>
    <scope>NUCLEOTIDE SEQUENCE [LARGE SCALE GENOMIC DNA]</scope>
    <source>
        <strain evidence="2 3">DSM 4440</strain>
    </source>
</reference>
<dbReference type="InterPro" id="IPR003797">
    <property type="entry name" value="DegV"/>
</dbReference>
<dbReference type="AlphaFoldDB" id="A0A517DZJ5"/>
<evidence type="ECO:0000313" key="3">
    <source>
        <dbReference type="Proteomes" id="UP000320776"/>
    </source>
</evidence>
<proteinExistence type="predicted"/>
<evidence type="ECO:0000313" key="2">
    <source>
        <dbReference type="EMBL" id="QDR82761.1"/>
    </source>
</evidence>
<accession>A0A517DZJ5</accession>
<keyword evidence="1" id="KW-0446">Lipid-binding</keyword>
<dbReference type="Gene3D" id="3.40.50.10170">
    <property type="match status" value="1"/>
</dbReference>
<dbReference type="InterPro" id="IPR050270">
    <property type="entry name" value="DegV_domain_contain"/>
</dbReference>
<dbReference type="InterPro" id="IPR043168">
    <property type="entry name" value="DegV_C"/>
</dbReference>
<sequence length="279" mass="29400">MSNIHIVLDSTANVSPEILSLYPNLHVVPLKVILGDSVWNEPELCTAELFRLVREQGIHPRTSQPAPGDFALAFAPAADGAAIIMIGVAGGLSGTVNGALAAAREFKGREIYVIDSCTSAIGMVKMAEAALAMAAAGQPASTIARRLQTMADATHTLFLPDSLEYLHKGGRIGGAAVLFGSILQIKPILTLCAGKVQVLDKVRTRTRALARMIEELNKYGELAYIGIAHGEAPAVAREVYDAVKQQYPGVPVSLTSIGSCLGAHLGPGIIGLIFQHKCE</sequence>
<dbReference type="GO" id="GO:0008289">
    <property type="term" value="F:lipid binding"/>
    <property type="evidence" value="ECO:0007669"/>
    <property type="project" value="UniProtKB-KW"/>
</dbReference>
<gene>
    <name evidence="2" type="primary">degV</name>
    <name evidence="2" type="ORF">SPTER_41910</name>
</gene>
<dbReference type="SUPFAM" id="SSF82549">
    <property type="entry name" value="DAK1/DegV-like"/>
    <property type="match status" value="1"/>
</dbReference>
<dbReference type="EMBL" id="CP036259">
    <property type="protein sequence ID" value="QDR82761.1"/>
    <property type="molecule type" value="Genomic_DNA"/>
</dbReference>
<dbReference type="OrthoDB" id="9780660at2"/>
<dbReference type="KEGG" id="sted:SPTER_41910"/>
<dbReference type="PANTHER" id="PTHR33434">
    <property type="entry name" value="DEGV DOMAIN-CONTAINING PROTEIN DR_1986-RELATED"/>
    <property type="match status" value="1"/>
</dbReference>
<dbReference type="Gene3D" id="3.30.1180.10">
    <property type="match status" value="1"/>
</dbReference>
<dbReference type="NCBIfam" id="TIGR00762">
    <property type="entry name" value="DegV"/>
    <property type="match status" value="1"/>
</dbReference>
<dbReference type="PANTHER" id="PTHR33434:SF2">
    <property type="entry name" value="FATTY ACID-BINDING PROTEIN TM_1468"/>
    <property type="match status" value="1"/>
</dbReference>
<organism evidence="2 3">
    <name type="scientific">Sporomusa termitida</name>
    <dbReference type="NCBI Taxonomy" id="2377"/>
    <lineage>
        <taxon>Bacteria</taxon>
        <taxon>Bacillati</taxon>
        <taxon>Bacillota</taxon>
        <taxon>Negativicutes</taxon>
        <taxon>Selenomonadales</taxon>
        <taxon>Sporomusaceae</taxon>
        <taxon>Sporomusa</taxon>
    </lineage>
</organism>
<dbReference type="Pfam" id="PF02645">
    <property type="entry name" value="DegV"/>
    <property type="match status" value="1"/>
</dbReference>
<dbReference type="Proteomes" id="UP000320776">
    <property type="component" value="Chromosome"/>
</dbReference>
<name>A0A517DZJ5_9FIRM</name>
<protein>
    <submittedName>
        <fullName evidence="2">Protein DegV</fullName>
    </submittedName>
</protein>